<reference evidence="2 3" key="1">
    <citation type="journal article" date="2018" name="Elife">
        <title>Discovery and characterization of a prevalent human gut bacterial enzyme sufficient for the inactivation of a family of plant toxins.</title>
        <authorList>
            <person name="Koppel N."/>
            <person name="Bisanz J.E."/>
            <person name="Pandelia M.E."/>
            <person name="Turnbaugh P.J."/>
            <person name="Balskus E.P."/>
        </authorList>
    </citation>
    <scope>NUCLEOTIDE SEQUENCE [LARGE SCALE GENOMIC DNA]</scope>
    <source>
        <strain evidence="2 3">3C</strain>
    </source>
</reference>
<feature type="domain" description="Glycosyl transferase family 1" evidence="1">
    <location>
        <begin position="189"/>
        <end position="313"/>
    </location>
</feature>
<dbReference type="GO" id="GO:1901137">
    <property type="term" value="P:carbohydrate derivative biosynthetic process"/>
    <property type="evidence" value="ECO:0007669"/>
    <property type="project" value="UniProtKB-ARBA"/>
</dbReference>
<dbReference type="RefSeq" id="WP_114569114.1">
    <property type="nucleotide sequence ID" value="NZ_CABMMS010000006.1"/>
</dbReference>
<dbReference type="SUPFAM" id="SSF53756">
    <property type="entry name" value="UDP-Glycosyltransferase/glycogen phosphorylase"/>
    <property type="match status" value="1"/>
</dbReference>
<comment type="caution">
    <text evidence="2">The sequence shown here is derived from an EMBL/GenBank/DDBJ whole genome shotgun (WGS) entry which is preliminary data.</text>
</comment>
<dbReference type="Pfam" id="PF00534">
    <property type="entry name" value="Glycos_transf_1"/>
    <property type="match status" value="1"/>
</dbReference>
<dbReference type="EMBL" id="PPTS01000006">
    <property type="protein sequence ID" value="RDB64109.1"/>
    <property type="molecule type" value="Genomic_DNA"/>
</dbReference>
<organism evidence="2 3">
    <name type="scientific">Gordonibacter pamelaeae</name>
    <dbReference type="NCBI Taxonomy" id="471189"/>
    <lineage>
        <taxon>Bacteria</taxon>
        <taxon>Bacillati</taxon>
        <taxon>Actinomycetota</taxon>
        <taxon>Coriobacteriia</taxon>
        <taxon>Eggerthellales</taxon>
        <taxon>Eggerthellaceae</taxon>
        <taxon>Gordonibacter</taxon>
    </lineage>
</organism>
<evidence type="ECO:0000313" key="2">
    <source>
        <dbReference type="EMBL" id="RDB64109.1"/>
    </source>
</evidence>
<dbReference type="GO" id="GO:0016757">
    <property type="term" value="F:glycosyltransferase activity"/>
    <property type="evidence" value="ECO:0007669"/>
    <property type="project" value="UniProtKB-KW"/>
</dbReference>
<dbReference type="PANTHER" id="PTHR45947">
    <property type="entry name" value="SULFOQUINOVOSYL TRANSFERASE SQD2"/>
    <property type="match status" value="1"/>
</dbReference>
<protein>
    <recommendedName>
        <fullName evidence="1">Glycosyl transferase family 1 domain-containing protein</fullName>
    </recommendedName>
</protein>
<evidence type="ECO:0000313" key="3">
    <source>
        <dbReference type="Proteomes" id="UP000254000"/>
    </source>
</evidence>
<dbReference type="Gene3D" id="3.40.50.2000">
    <property type="entry name" value="Glycogen Phosphorylase B"/>
    <property type="match status" value="2"/>
</dbReference>
<evidence type="ECO:0000259" key="1">
    <source>
        <dbReference type="Pfam" id="PF00534"/>
    </source>
</evidence>
<dbReference type="InterPro" id="IPR050194">
    <property type="entry name" value="Glycosyltransferase_grp1"/>
</dbReference>
<proteinExistence type="predicted"/>
<dbReference type="OrthoDB" id="9790710at2"/>
<gene>
    <name evidence="2" type="ORF">C1877_10325</name>
</gene>
<sequence>MADVLVAVGGMDLGGIETFIMNVYRKIDPGFVRFDFLLPHDRNYFFADEIRDRGGRLYFIDESRKHPIKMRKKLDAFFCEHCYDVVWENKGSLNSMAILFAAKRSGVPRRILHSHASTSSVFDIRSAMNYAIHSVNRRRIGAATDFYACSPEAADWFGFDRSGKAVKWKFVPNGIDVARFAFDDEKRNRVRDALGFGVETFVVGNVARLVSVKNHIFLLESFAFLQSSCSKARLLLVGSGPMKAEIIAKASELGIWEKVTLLEDRMDTDELYSAMDVFAFPSKAEGLGLALIEAQAAGLPCVVSKGVPSRALICEGCQVVDLADGATKWADEIKHVATFGRNSKGPEKVRNAGFDIARVAADIQADFIRVTKDQKRGFGV</sequence>
<name>A0A369LZR3_9ACTN</name>
<dbReference type="InterPro" id="IPR001296">
    <property type="entry name" value="Glyco_trans_1"/>
</dbReference>
<dbReference type="Proteomes" id="UP000254000">
    <property type="component" value="Unassembled WGS sequence"/>
</dbReference>
<keyword evidence="3" id="KW-1185">Reference proteome</keyword>
<dbReference type="AlphaFoldDB" id="A0A369LZR3"/>
<accession>A0A369LZR3</accession>
<dbReference type="GeneID" id="78360087"/>
<dbReference type="PANTHER" id="PTHR45947:SF3">
    <property type="entry name" value="SULFOQUINOVOSYL TRANSFERASE SQD2"/>
    <property type="match status" value="1"/>
</dbReference>